<organism evidence="2 3">
    <name type="scientific">Vibrio proteolyticus NBRC 13287</name>
    <dbReference type="NCBI Taxonomy" id="1219065"/>
    <lineage>
        <taxon>Bacteria</taxon>
        <taxon>Pseudomonadati</taxon>
        <taxon>Pseudomonadota</taxon>
        <taxon>Gammaproteobacteria</taxon>
        <taxon>Vibrionales</taxon>
        <taxon>Vibrionaceae</taxon>
        <taxon>Vibrio</taxon>
    </lineage>
</organism>
<dbReference type="RefSeq" id="WP_021707405.1">
    <property type="nucleotide sequence ID" value="NZ_BATJ01000030.1"/>
</dbReference>
<dbReference type="Proteomes" id="UP000016570">
    <property type="component" value="Unassembled WGS sequence"/>
</dbReference>
<evidence type="ECO:0000313" key="3">
    <source>
        <dbReference type="Proteomes" id="UP000016570"/>
    </source>
</evidence>
<evidence type="ECO:0008006" key="4">
    <source>
        <dbReference type="Google" id="ProtNLM"/>
    </source>
</evidence>
<evidence type="ECO:0000256" key="1">
    <source>
        <dbReference type="SAM" id="SignalP"/>
    </source>
</evidence>
<dbReference type="AlphaFoldDB" id="U2ZNV8"/>
<name>U2ZNV8_VIBPR</name>
<keyword evidence="3" id="KW-1185">Reference proteome</keyword>
<dbReference type="EMBL" id="BATJ01000030">
    <property type="protein sequence ID" value="GAD69441.1"/>
    <property type="molecule type" value="Genomic_DNA"/>
</dbReference>
<dbReference type="STRING" id="1219065.VPR01S_30_00040"/>
<accession>U2ZNV8</accession>
<gene>
    <name evidence="2" type="ORF">VPR01S_30_00040</name>
</gene>
<sequence length="331" mass="37726">MQQGMLSSLLLISSLLLPVSPLSATEMSPQVIEQWAHDDQIKHKVDELMQLVKADKIDSLNFALERLALPQQEVARYRLLSEIEHQDLILTPKMALFIERQQAQPPVYQILERGDGYEFSVPAFDYPAIAFRLLKRWRQDQTTLDFVLMAERGELDLQHWLSGSDYQLQTREALLIRELDSLSPRALTALTQQLTQAKVTSWLPSSQVMVRLAQVSDDPEVYKLLWLMRADSNTRDELLRLAARHDPFSLHQVILATANPSLKEDALKALTRVKPMPQEVQQFLIERMGNSDEAPLVARHLAEQGYGSWLRDLADSNQQVKSSAILQAIAQ</sequence>
<protein>
    <recommendedName>
        <fullName evidence="4">HEAT repeat domain-containing protein</fullName>
    </recommendedName>
</protein>
<evidence type="ECO:0000313" key="2">
    <source>
        <dbReference type="EMBL" id="GAD69441.1"/>
    </source>
</evidence>
<keyword evidence="1" id="KW-0732">Signal</keyword>
<proteinExistence type="predicted"/>
<feature type="chain" id="PRO_5004637206" description="HEAT repeat domain-containing protein" evidence="1">
    <location>
        <begin position="25"/>
        <end position="331"/>
    </location>
</feature>
<dbReference type="eggNOG" id="ENOG5034AB0">
    <property type="taxonomic scope" value="Bacteria"/>
</dbReference>
<reference evidence="2 3" key="1">
    <citation type="submission" date="2013-09" db="EMBL/GenBank/DDBJ databases">
        <title>Whole genome shotgun sequence of Vibrio proteolyticus NBRC 13287.</title>
        <authorList>
            <person name="Isaki S."/>
            <person name="Hosoyama A."/>
            <person name="Numata M."/>
            <person name="Hashimoto M."/>
            <person name="Hosoyama Y."/>
            <person name="Tsuchikane K."/>
            <person name="Noguchi M."/>
            <person name="Hirakata S."/>
            <person name="Ichikawa N."/>
            <person name="Ohji S."/>
            <person name="Yamazoe A."/>
            <person name="Fujita N."/>
        </authorList>
    </citation>
    <scope>NUCLEOTIDE SEQUENCE [LARGE SCALE GENOMIC DNA]</scope>
    <source>
        <strain evidence="2 3">NBRC 13287</strain>
    </source>
</reference>
<comment type="caution">
    <text evidence="2">The sequence shown here is derived from an EMBL/GenBank/DDBJ whole genome shotgun (WGS) entry which is preliminary data.</text>
</comment>
<feature type="signal peptide" evidence="1">
    <location>
        <begin position="1"/>
        <end position="24"/>
    </location>
</feature>